<proteinExistence type="predicted"/>
<dbReference type="PANTHER" id="PTHR43649:SF12">
    <property type="entry name" value="DIACETYLCHITOBIOSE BINDING PROTEIN DASA"/>
    <property type="match status" value="1"/>
</dbReference>
<dbReference type="Proteomes" id="UP000321484">
    <property type="component" value="Unassembled WGS sequence"/>
</dbReference>
<organism evidence="2 3">
    <name type="scientific">Actinotalea fermentans</name>
    <dbReference type="NCBI Taxonomy" id="43671"/>
    <lineage>
        <taxon>Bacteria</taxon>
        <taxon>Bacillati</taxon>
        <taxon>Actinomycetota</taxon>
        <taxon>Actinomycetes</taxon>
        <taxon>Micrococcales</taxon>
        <taxon>Cellulomonadaceae</taxon>
        <taxon>Actinotalea</taxon>
    </lineage>
</organism>
<dbReference type="InterPro" id="IPR050490">
    <property type="entry name" value="Bact_solute-bd_prot1"/>
</dbReference>
<dbReference type="InterPro" id="IPR006059">
    <property type="entry name" value="SBP"/>
</dbReference>
<evidence type="ECO:0000313" key="3">
    <source>
        <dbReference type="Proteomes" id="UP000321484"/>
    </source>
</evidence>
<dbReference type="PANTHER" id="PTHR43649">
    <property type="entry name" value="ARABINOSE-BINDING PROTEIN-RELATED"/>
    <property type="match status" value="1"/>
</dbReference>
<evidence type="ECO:0000313" key="2">
    <source>
        <dbReference type="EMBL" id="GEN81612.1"/>
    </source>
</evidence>
<dbReference type="AlphaFoldDB" id="A0A511Z2D7"/>
<feature type="chain" id="PRO_5039642878" description="Sugar ABC transporter substrate-binding protein" evidence="1">
    <location>
        <begin position="20"/>
        <end position="437"/>
    </location>
</feature>
<dbReference type="RefSeq" id="WP_034243573.1">
    <property type="nucleotide sequence ID" value="NZ_BJYK01000014.1"/>
</dbReference>
<comment type="caution">
    <text evidence="2">The sequence shown here is derived from an EMBL/GenBank/DDBJ whole genome shotgun (WGS) entry which is preliminary data.</text>
</comment>
<dbReference type="EMBL" id="BJYK01000014">
    <property type="protein sequence ID" value="GEN81612.1"/>
    <property type="molecule type" value="Genomic_DNA"/>
</dbReference>
<dbReference type="SUPFAM" id="SSF53850">
    <property type="entry name" value="Periplasmic binding protein-like II"/>
    <property type="match status" value="1"/>
</dbReference>
<protein>
    <recommendedName>
        <fullName evidence="4">Sugar ABC transporter substrate-binding protein</fullName>
    </recommendedName>
</protein>
<accession>A0A511Z2D7</accession>
<name>A0A511Z2D7_9CELL</name>
<feature type="signal peptide" evidence="1">
    <location>
        <begin position="1"/>
        <end position="19"/>
    </location>
</feature>
<gene>
    <name evidence="2" type="ORF">AFE02nite_33460</name>
</gene>
<reference evidence="2 3" key="1">
    <citation type="submission" date="2019-07" db="EMBL/GenBank/DDBJ databases">
        <title>Whole genome shotgun sequence of Actinotalea fermentans NBRC 105374.</title>
        <authorList>
            <person name="Hosoyama A."/>
            <person name="Uohara A."/>
            <person name="Ohji S."/>
            <person name="Ichikawa N."/>
        </authorList>
    </citation>
    <scope>NUCLEOTIDE SEQUENCE [LARGE SCALE GENOMIC DNA]</scope>
    <source>
        <strain evidence="2 3">NBRC 105374</strain>
    </source>
</reference>
<evidence type="ECO:0008006" key="4">
    <source>
        <dbReference type="Google" id="ProtNLM"/>
    </source>
</evidence>
<sequence>MKRTTLAIAASAAVTLLLAACGSAVPDEDGGDDGTTAPGEEVRIEVMSNFTSDIARGEVLDELIAEFNAANEGTYEVVSTTEADWPTLQQRIRAMITAGTTPDLFLYNFNPTDLSREQSGALMDWSQYLAEDPEWAARFADVNIDALTMDGQVVGIPGDQSPALVYYHEDLLEQAGFSEFPQTWDEVVALGEALAPEGIGAMAMMTADDAWHTMNVFSYLATSAGGEDAYAPGTSLNNDAVVTAADYTERLLEVSTPDAVGANYSVSSANFLGKRAAAIIDGPWLISSIQSEVEDPCSVKVSPAPVLADSAIPAGYTITDSLNVWGAAKQDDPAREAAVVAWMKFFTSNESAVRMAVDGEYALAVQTELTDEDAERASCQMAQVLEITNAAPTAVVQMGRGITASAQEALPSLLEGLALGQRTPEDFAAALDEANAN</sequence>
<dbReference type="OrthoDB" id="9780991at2"/>
<dbReference type="Gene3D" id="3.40.190.10">
    <property type="entry name" value="Periplasmic binding protein-like II"/>
    <property type="match status" value="2"/>
</dbReference>
<dbReference type="Pfam" id="PF13416">
    <property type="entry name" value="SBP_bac_8"/>
    <property type="match status" value="1"/>
</dbReference>
<dbReference type="PROSITE" id="PS51257">
    <property type="entry name" value="PROKAR_LIPOPROTEIN"/>
    <property type="match status" value="1"/>
</dbReference>
<keyword evidence="3" id="KW-1185">Reference proteome</keyword>
<evidence type="ECO:0000256" key="1">
    <source>
        <dbReference type="SAM" id="SignalP"/>
    </source>
</evidence>
<keyword evidence="1" id="KW-0732">Signal</keyword>